<keyword evidence="5 7" id="KW-1133">Transmembrane helix</keyword>
<dbReference type="GO" id="GO:0004252">
    <property type="term" value="F:serine-type endopeptidase activity"/>
    <property type="evidence" value="ECO:0007669"/>
    <property type="project" value="InterPro"/>
</dbReference>
<dbReference type="EMBL" id="VBOV01000084">
    <property type="protein sequence ID" value="TMQ60185.1"/>
    <property type="molecule type" value="Genomic_DNA"/>
</dbReference>
<keyword evidence="4" id="KW-0378">Hydrolase</keyword>
<dbReference type="SUPFAM" id="SSF48452">
    <property type="entry name" value="TPR-like"/>
    <property type="match status" value="1"/>
</dbReference>
<name>A0A538T971_UNCEI</name>
<feature type="transmembrane region" description="Helical" evidence="7">
    <location>
        <begin position="20"/>
        <end position="38"/>
    </location>
</feature>
<feature type="transmembrane region" description="Helical" evidence="7">
    <location>
        <begin position="58"/>
        <end position="85"/>
    </location>
</feature>
<dbReference type="Pfam" id="PF01694">
    <property type="entry name" value="Rhomboid"/>
    <property type="match status" value="1"/>
</dbReference>
<accession>A0A538T971</accession>
<comment type="caution">
    <text evidence="10">The sequence shown here is derived from an EMBL/GenBank/DDBJ whole genome shotgun (WGS) entry which is preliminary data.</text>
</comment>
<evidence type="ECO:0000256" key="6">
    <source>
        <dbReference type="ARBA" id="ARBA00023136"/>
    </source>
</evidence>
<evidence type="ECO:0000313" key="10">
    <source>
        <dbReference type="EMBL" id="TMQ60185.1"/>
    </source>
</evidence>
<dbReference type="PANTHER" id="PTHR43731:SF14">
    <property type="entry name" value="PRESENILIN-ASSOCIATED RHOMBOID-LIKE PROTEIN, MITOCHONDRIAL"/>
    <property type="match status" value="1"/>
</dbReference>
<proteinExistence type="inferred from homology"/>
<dbReference type="GO" id="GO:0016020">
    <property type="term" value="C:membrane"/>
    <property type="evidence" value="ECO:0007669"/>
    <property type="project" value="UniProtKB-SubCell"/>
</dbReference>
<feature type="domain" description="Peptidase S54 rhomboid" evidence="8">
    <location>
        <begin position="60"/>
        <end position="216"/>
    </location>
</feature>
<sequence>MYYFFYIPVGTEARVRGTPWGTLAIASLNAGIFLFFRFVPGFEPEFYRLTLQPGDPSILTSITSSFLHAGWIHLLSNLLYFGIFAPPIESRIGTVRFLATYLCFAGLANLAQAGWMLAIRPDLASMPILGMSGAVAGVMGLFLVRLYFARLKFAAVTLLYLQGFTRASKFTLPAVIAIALWFLLQGVYQLVQPVEGTAYVAHLTGLATGALLGFLMGLAGEARLERRLVIGDRYAERGEWYAAVGEYEHYLTKRPEDPDVLIRAARVHRVTQQTHVAHARFRQAIARLLKRNEVDEACDCFDEMKRLLGDAPLPAPDLLRIARRFEERGRPSDASRAYESYGRHYPDAPGAVTALLKCVDIERKILNNPGRAQFVCKELLKLPLRPDLERLARERLHAVEEALLVQRGGDRRKSA</sequence>
<organism evidence="10 12">
    <name type="scientific">Eiseniibacteriota bacterium</name>
    <dbReference type="NCBI Taxonomy" id="2212470"/>
    <lineage>
        <taxon>Bacteria</taxon>
        <taxon>Candidatus Eiseniibacteriota</taxon>
    </lineage>
</organism>
<dbReference type="InterPro" id="IPR022764">
    <property type="entry name" value="Peptidase_S54_rhomboid_dom"/>
</dbReference>
<evidence type="ECO:0000313" key="12">
    <source>
        <dbReference type="Proteomes" id="UP000320913"/>
    </source>
</evidence>
<evidence type="ECO:0000256" key="3">
    <source>
        <dbReference type="ARBA" id="ARBA00022692"/>
    </source>
</evidence>
<keyword evidence="6 7" id="KW-0472">Membrane</keyword>
<dbReference type="InterPro" id="IPR011990">
    <property type="entry name" value="TPR-like_helical_dom_sf"/>
</dbReference>
<comment type="similarity">
    <text evidence="2">Belongs to the peptidase S54 family.</text>
</comment>
<dbReference type="InterPro" id="IPR050925">
    <property type="entry name" value="Rhomboid_protease_S54"/>
</dbReference>
<dbReference type="PANTHER" id="PTHR43731">
    <property type="entry name" value="RHOMBOID PROTEASE"/>
    <property type="match status" value="1"/>
</dbReference>
<evidence type="ECO:0000313" key="11">
    <source>
        <dbReference type="Proteomes" id="UP000316292"/>
    </source>
</evidence>
<protein>
    <submittedName>
        <fullName evidence="10">Rhomboid family intramembrane serine protease</fullName>
    </submittedName>
</protein>
<feature type="transmembrane region" description="Helical" evidence="7">
    <location>
        <begin position="197"/>
        <end position="218"/>
    </location>
</feature>
<evidence type="ECO:0000256" key="4">
    <source>
        <dbReference type="ARBA" id="ARBA00022801"/>
    </source>
</evidence>
<feature type="transmembrane region" description="Helical" evidence="7">
    <location>
        <begin position="97"/>
        <end position="118"/>
    </location>
</feature>
<dbReference type="InterPro" id="IPR035952">
    <property type="entry name" value="Rhomboid-like_sf"/>
</dbReference>
<reference evidence="11 12" key="1">
    <citation type="journal article" date="2019" name="Nat. Microbiol.">
        <title>Mediterranean grassland soil C-N compound turnover is dependent on rainfall and depth, and is mediated by genomically divergent microorganisms.</title>
        <authorList>
            <person name="Diamond S."/>
            <person name="Andeer P.F."/>
            <person name="Li Z."/>
            <person name="Crits-Christoph A."/>
            <person name="Burstein D."/>
            <person name="Anantharaman K."/>
            <person name="Lane K.R."/>
            <person name="Thomas B.C."/>
            <person name="Pan C."/>
            <person name="Northen T.R."/>
            <person name="Banfield J.F."/>
        </authorList>
    </citation>
    <scope>NUCLEOTIDE SEQUENCE [LARGE SCALE GENOMIC DNA]</scope>
    <source>
        <strain evidence="9">WS_1</strain>
        <strain evidence="10">WS_5</strain>
    </source>
</reference>
<gene>
    <name evidence="9" type="ORF">E6K71_06545</name>
    <name evidence="10" type="ORF">E6K75_03265</name>
</gene>
<dbReference type="EMBL" id="VBOR01000065">
    <property type="protein sequence ID" value="TMQ48831.1"/>
    <property type="molecule type" value="Genomic_DNA"/>
</dbReference>
<keyword evidence="10" id="KW-0645">Protease</keyword>
<dbReference type="Proteomes" id="UP000320913">
    <property type="component" value="Unassembled WGS sequence"/>
</dbReference>
<dbReference type="GO" id="GO:0006508">
    <property type="term" value="P:proteolysis"/>
    <property type="evidence" value="ECO:0007669"/>
    <property type="project" value="UniProtKB-KW"/>
</dbReference>
<keyword evidence="3 7" id="KW-0812">Transmembrane</keyword>
<dbReference type="SUPFAM" id="SSF144091">
    <property type="entry name" value="Rhomboid-like"/>
    <property type="match status" value="1"/>
</dbReference>
<evidence type="ECO:0000256" key="7">
    <source>
        <dbReference type="SAM" id="Phobius"/>
    </source>
</evidence>
<evidence type="ECO:0000256" key="1">
    <source>
        <dbReference type="ARBA" id="ARBA00004141"/>
    </source>
</evidence>
<evidence type="ECO:0000313" key="9">
    <source>
        <dbReference type="EMBL" id="TMQ48831.1"/>
    </source>
</evidence>
<evidence type="ECO:0000256" key="2">
    <source>
        <dbReference type="ARBA" id="ARBA00009045"/>
    </source>
</evidence>
<evidence type="ECO:0000256" key="5">
    <source>
        <dbReference type="ARBA" id="ARBA00022989"/>
    </source>
</evidence>
<comment type="subcellular location">
    <subcellularLocation>
        <location evidence="1">Membrane</location>
        <topology evidence="1">Multi-pass membrane protein</topology>
    </subcellularLocation>
</comment>
<feature type="transmembrane region" description="Helical" evidence="7">
    <location>
        <begin position="124"/>
        <end position="149"/>
    </location>
</feature>
<dbReference type="Gene3D" id="1.25.40.10">
    <property type="entry name" value="Tetratricopeptide repeat domain"/>
    <property type="match status" value="1"/>
</dbReference>
<feature type="transmembrane region" description="Helical" evidence="7">
    <location>
        <begin position="170"/>
        <end position="191"/>
    </location>
</feature>
<evidence type="ECO:0000259" key="8">
    <source>
        <dbReference type="Pfam" id="PF01694"/>
    </source>
</evidence>
<dbReference type="Gene3D" id="1.20.1540.10">
    <property type="entry name" value="Rhomboid-like"/>
    <property type="match status" value="1"/>
</dbReference>
<dbReference type="AlphaFoldDB" id="A0A538T971"/>
<dbReference type="Proteomes" id="UP000316292">
    <property type="component" value="Unassembled WGS sequence"/>
</dbReference>